<keyword evidence="7" id="KW-0560">Oxidoreductase</keyword>
<dbReference type="PANTHER" id="PTHR23123">
    <property type="entry name" value="PHD/F-BOX CONTAINING PROTEIN"/>
    <property type="match status" value="1"/>
</dbReference>
<feature type="compositionally biased region" description="Low complexity" evidence="13">
    <location>
        <begin position="504"/>
        <end position="517"/>
    </location>
</feature>
<evidence type="ECO:0000256" key="1">
    <source>
        <dbReference type="ARBA" id="ARBA00004123"/>
    </source>
</evidence>
<dbReference type="AlphaFoldDB" id="A0AAV7JDA2"/>
<accession>A0AAV7JDA2</accession>
<sequence>MKVRSKLRGGRHVRGKRFSTRIISQNKTKSIKKKNTAKKSPFYCFCRSRSKDTEFMIQCDGCDIWYHGSCVELREEETDIIDKFFCPPCRTDHGSIILIKNRRTLQRLNYREINEGISNYDSENLEFIHHLKNKKFLNQDDVLLYLTGNELTEDYLSKNGFSHPILVRSMDGLGMRVPPSDLTIEDIERYVGSLREIEVIDTLKQSDFKLKMGEWTRYFTELDRKHILNVISLEVSNTGLGDIITPPKIVRKFDWVTRYWPEDVPHNWFLSKPQVQKYCLMSVKGSYTDFHIDFGGSSVWYHPIKGKKIFYIIEPTDTNIKKYERWSSSHYQSNTFFGDIVDRCYQCEINAGETMFIPTGWIHAVYTPIDSIVFGGNYLTKFNIPLQLKVYNIERNLNTPAKFLYPNYETLYWLAGDQLLQEVNNRKDANNQSDDYLILGLEEMVKIFKEWSRNRKSSAEHQQHIPCTVSPEELIIQITHLLDSIKKKHRKKISHSKPHKARQIQDSPKPQIKQQSKSNKKKKPSTLRNISVINGNKQGQKSYKIRVTKLNISGETS</sequence>
<evidence type="ECO:0000259" key="14">
    <source>
        <dbReference type="PROSITE" id="PS50016"/>
    </source>
</evidence>
<keyword evidence="9" id="KW-0805">Transcription regulation</keyword>
<dbReference type="InterPro" id="IPR003347">
    <property type="entry name" value="JmjC_dom"/>
</dbReference>
<dbReference type="EMBL" id="JAKMXF010000354">
    <property type="protein sequence ID" value="KAI6646658.1"/>
    <property type="molecule type" value="Genomic_DNA"/>
</dbReference>
<keyword evidence="6" id="KW-0223">Dioxygenase</keyword>
<evidence type="ECO:0000313" key="17">
    <source>
        <dbReference type="Proteomes" id="UP001165289"/>
    </source>
</evidence>
<reference evidence="16 17" key="1">
    <citation type="journal article" date="2023" name="BMC Biol.">
        <title>The compact genome of the sponge Oopsacas minuta (Hexactinellida) is lacking key metazoan core genes.</title>
        <authorList>
            <person name="Santini S."/>
            <person name="Schenkelaars Q."/>
            <person name="Jourda C."/>
            <person name="Duchesne M."/>
            <person name="Belahbib H."/>
            <person name="Rocher C."/>
            <person name="Selva M."/>
            <person name="Riesgo A."/>
            <person name="Vervoort M."/>
            <person name="Leys S.P."/>
            <person name="Kodjabachian L."/>
            <person name="Le Bivic A."/>
            <person name="Borchiellini C."/>
            <person name="Claverie J.M."/>
            <person name="Renard E."/>
        </authorList>
    </citation>
    <scope>NUCLEOTIDE SEQUENCE [LARGE SCALE GENOMIC DNA]</scope>
    <source>
        <strain evidence="16">SPO-2</strain>
    </source>
</reference>
<evidence type="ECO:0000256" key="11">
    <source>
        <dbReference type="ARBA" id="ARBA00023242"/>
    </source>
</evidence>
<dbReference type="GO" id="GO:0051213">
    <property type="term" value="F:dioxygenase activity"/>
    <property type="evidence" value="ECO:0007669"/>
    <property type="project" value="UniProtKB-KW"/>
</dbReference>
<dbReference type="PROSITE" id="PS50016">
    <property type="entry name" value="ZF_PHD_2"/>
    <property type="match status" value="1"/>
</dbReference>
<dbReference type="InterPro" id="IPR001965">
    <property type="entry name" value="Znf_PHD"/>
</dbReference>
<dbReference type="InterPro" id="IPR041070">
    <property type="entry name" value="JHD"/>
</dbReference>
<evidence type="ECO:0000256" key="7">
    <source>
        <dbReference type="ARBA" id="ARBA00023002"/>
    </source>
</evidence>
<keyword evidence="4" id="KW-0862">Zinc</keyword>
<feature type="compositionally biased region" description="Polar residues" evidence="13">
    <location>
        <begin position="526"/>
        <end position="541"/>
    </location>
</feature>
<dbReference type="InterPro" id="IPR050690">
    <property type="entry name" value="JHDM1_Histone_Demethylase"/>
</dbReference>
<organism evidence="16 17">
    <name type="scientific">Oopsacas minuta</name>
    <dbReference type="NCBI Taxonomy" id="111878"/>
    <lineage>
        <taxon>Eukaryota</taxon>
        <taxon>Metazoa</taxon>
        <taxon>Porifera</taxon>
        <taxon>Hexactinellida</taxon>
        <taxon>Hexasterophora</taxon>
        <taxon>Lyssacinosida</taxon>
        <taxon>Leucopsacidae</taxon>
        <taxon>Oopsacas</taxon>
    </lineage>
</organism>
<evidence type="ECO:0000256" key="10">
    <source>
        <dbReference type="ARBA" id="ARBA00023163"/>
    </source>
</evidence>
<keyword evidence="3 12" id="KW-0863">Zinc-finger</keyword>
<feature type="domain" description="PHD-type" evidence="14">
    <location>
        <begin position="41"/>
        <end position="92"/>
    </location>
</feature>
<dbReference type="Proteomes" id="UP001165289">
    <property type="component" value="Unassembled WGS sequence"/>
</dbReference>
<evidence type="ECO:0000256" key="8">
    <source>
        <dbReference type="ARBA" id="ARBA00023004"/>
    </source>
</evidence>
<evidence type="ECO:0000256" key="6">
    <source>
        <dbReference type="ARBA" id="ARBA00022964"/>
    </source>
</evidence>
<protein>
    <submittedName>
        <fullName evidence="16">Lysine-specific demethylase 7B-like</fullName>
    </submittedName>
</protein>
<evidence type="ECO:0000256" key="5">
    <source>
        <dbReference type="ARBA" id="ARBA00022853"/>
    </source>
</evidence>
<dbReference type="GO" id="GO:0006325">
    <property type="term" value="P:chromatin organization"/>
    <property type="evidence" value="ECO:0007669"/>
    <property type="project" value="UniProtKB-KW"/>
</dbReference>
<feature type="compositionally biased region" description="Basic residues" evidence="13">
    <location>
        <begin position="487"/>
        <end position="502"/>
    </location>
</feature>
<dbReference type="SUPFAM" id="SSF51197">
    <property type="entry name" value="Clavaminate synthase-like"/>
    <property type="match status" value="1"/>
</dbReference>
<keyword evidence="10" id="KW-0804">Transcription</keyword>
<dbReference type="Pfam" id="PF17811">
    <property type="entry name" value="JHD"/>
    <property type="match status" value="1"/>
</dbReference>
<evidence type="ECO:0000256" key="3">
    <source>
        <dbReference type="ARBA" id="ARBA00022771"/>
    </source>
</evidence>
<dbReference type="SMART" id="SM00558">
    <property type="entry name" value="JmjC"/>
    <property type="match status" value="1"/>
</dbReference>
<dbReference type="PROSITE" id="PS01359">
    <property type="entry name" value="ZF_PHD_1"/>
    <property type="match status" value="1"/>
</dbReference>
<gene>
    <name evidence="16" type="ORF">LOD99_12779</name>
</gene>
<dbReference type="InterPro" id="IPR019786">
    <property type="entry name" value="Zinc_finger_PHD-type_CS"/>
</dbReference>
<dbReference type="SMART" id="SM00249">
    <property type="entry name" value="PHD"/>
    <property type="match status" value="1"/>
</dbReference>
<keyword evidence="17" id="KW-1185">Reference proteome</keyword>
<dbReference type="Pfam" id="PF02373">
    <property type="entry name" value="JmjC"/>
    <property type="match status" value="1"/>
</dbReference>
<dbReference type="Gene3D" id="2.60.120.650">
    <property type="entry name" value="Cupin"/>
    <property type="match status" value="1"/>
</dbReference>
<dbReference type="GO" id="GO:0005634">
    <property type="term" value="C:nucleus"/>
    <property type="evidence" value="ECO:0007669"/>
    <property type="project" value="UniProtKB-SubCell"/>
</dbReference>
<comment type="subcellular location">
    <subcellularLocation>
        <location evidence="1">Nucleus</location>
    </subcellularLocation>
</comment>
<evidence type="ECO:0000259" key="15">
    <source>
        <dbReference type="PROSITE" id="PS51184"/>
    </source>
</evidence>
<feature type="domain" description="JmjC" evidence="15">
    <location>
        <begin position="235"/>
        <end position="395"/>
    </location>
</feature>
<dbReference type="Gene3D" id="1.20.58.1360">
    <property type="match status" value="1"/>
</dbReference>
<dbReference type="SUPFAM" id="SSF57903">
    <property type="entry name" value="FYVE/PHD zinc finger"/>
    <property type="match status" value="1"/>
</dbReference>
<dbReference type="InterPro" id="IPR011011">
    <property type="entry name" value="Znf_FYVE_PHD"/>
</dbReference>
<evidence type="ECO:0000256" key="13">
    <source>
        <dbReference type="SAM" id="MobiDB-lite"/>
    </source>
</evidence>
<keyword evidence="5" id="KW-0156">Chromatin regulator</keyword>
<name>A0AAV7JDA2_9METZ</name>
<evidence type="ECO:0000256" key="4">
    <source>
        <dbReference type="ARBA" id="ARBA00022833"/>
    </source>
</evidence>
<keyword evidence="11" id="KW-0539">Nucleus</keyword>
<evidence type="ECO:0000313" key="16">
    <source>
        <dbReference type="EMBL" id="KAI6646658.1"/>
    </source>
</evidence>
<evidence type="ECO:0000256" key="9">
    <source>
        <dbReference type="ARBA" id="ARBA00023015"/>
    </source>
</evidence>
<proteinExistence type="predicted"/>
<keyword evidence="8" id="KW-0408">Iron</keyword>
<evidence type="ECO:0000256" key="2">
    <source>
        <dbReference type="ARBA" id="ARBA00022723"/>
    </source>
</evidence>
<keyword evidence="2" id="KW-0479">Metal-binding</keyword>
<comment type="caution">
    <text evidence="16">The sequence shown here is derived from an EMBL/GenBank/DDBJ whole genome shotgun (WGS) entry which is preliminary data.</text>
</comment>
<evidence type="ECO:0000256" key="12">
    <source>
        <dbReference type="PROSITE-ProRule" id="PRU00146"/>
    </source>
</evidence>
<dbReference type="InterPro" id="IPR019787">
    <property type="entry name" value="Znf_PHD-finger"/>
</dbReference>
<feature type="region of interest" description="Disordered" evidence="13">
    <location>
        <begin position="487"/>
        <end position="541"/>
    </location>
</feature>
<dbReference type="Pfam" id="PF00628">
    <property type="entry name" value="PHD"/>
    <property type="match status" value="1"/>
</dbReference>
<dbReference type="GO" id="GO:0008270">
    <property type="term" value="F:zinc ion binding"/>
    <property type="evidence" value="ECO:0007669"/>
    <property type="project" value="UniProtKB-KW"/>
</dbReference>
<dbReference type="PROSITE" id="PS51184">
    <property type="entry name" value="JMJC"/>
    <property type="match status" value="1"/>
</dbReference>